<dbReference type="AlphaFoldDB" id="A0A9D9DHZ2"/>
<dbReference type="EMBL" id="JADIMY010000013">
    <property type="protein sequence ID" value="MBO8427080.1"/>
    <property type="molecule type" value="Genomic_DNA"/>
</dbReference>
<accession>A0A9D9DHZ2</accession>
<evidence type="ECO:0000259" key="1">
    <source>
        <dbReference type="Pfam" id="PF08402"/>
    </source>
</evidence>
<dbReference type="SUPFAM" id="SSF50331">
    <property type="entry name" value="MOP-like"/>
    <property type="match status" value="1"/>
</dbReference>
<dbReference type="InterPro" id="IPR008995">
    <property type="entry name" value="Mo/tungstate-bd_C_term_dom"/>
</dbReference>
<dbReference type="Pfam" id="PF08402">
    <property type="entry name" value="TOBE_2"/>
    <property type="match status" value="1"/>
</dbReference>
<reference evidence="2" key="2">
    <citation type="journal article" date="2021" name="PeerJ">
        <title>Extensive microbial diversity within the chicken gut microbiome revealed by metagenomics and culture.</title>
        <authorList>
            <person name="Gilroy R."/>
            <person name="Ravi A."/>
            <person name="Getino M."/>
            <person name="Pursley I."/>
            <person name="Horton D.L."/>
            <person name="Alikhan N.F."/>
            <person name="Baker D."/>
            <person name="Gharbi K."/>
            <person name="Hall N."/>
            <person name="Watson M."/>
            <person name="Adriaenssens E.M."/>
            <person name="Foster-Nyarko E."/>
            <person name="Jarju S."/>
            <person name="Secka A."/>
            <person name="Antonio M."/>
            <person name="Oren A."/>
            <person name="Chaudhuri R.R."/>
            <person name="La Ragione R."/>
            <person name="Hildebrand F."/>
            <person name="Pallen M.J."/>
        </authorList>
    </citation>
    <scope>NUCLEOTIDE SEQUENCE</scope>
    <source>
        <strain evidence="2">11159</strain>
    </source>
</reference>
<dbReference type="InterPro" id="IPR013611">
    <property type="entry name" value="Transp-assoc_OB_typ2"/>
</dbReference>
<name>A0A9D9DHZ2_9BACL</name>
<evidence type="ECO:0000313" key="2">
    <source>
        <dbReference type="EMBL" id="MBO8427080.1"/>
    </source>
</evidence>
<organism evidence="2 3">
    <name type="scientific">Candidatus Onthovivens merdipullorum</name>
    <dbReference type="NCBI Taxonomy" id="2840889"/>
    <lineage>
        <taxon>Bacteria</taxon>
        <taxon>Bacillati</taxon>
        <taxon>Bacillota</taxon>
        <taxon>Bacilli</taxon>
        <taxon>Bacillales</taxon>
        <taxon>Candidatus Onthovivens</taxon>
    </lineage>
</organism>
<sequence>MNIIDAELHKNVLRFKNGYEVKLADDFDEIRTKFYERKIHECERLLKGIDHTLEDEALPILNEVIELNNSENKDVQEMLNKLTKVKEIALNIHKEKTENMLKAIDQAINIVSDTNYNKENVTKALEIVMKFLEFREQIKASDIARLHSAQIYNKANDKKEVLSYAKRKHEFFWNKMINKYKAKHNPIKVMNEYVAGAEDYIKDLLNKFKESLINTHQVKVGIRPENIHLDSEYNKPNKALPLKVNVDVIERMGSEILLHCDWNDLDLVAKIESSSNVNAHETIYLTFNIERLHIFDVLSGETISNKI</sequence>
<comment type="caution">
    <text evidence="2">The sequence shown here is derived from an EMBL/GenBank/DDBJ whole genome shotgun (WGS) entry which is preliminary data.</text>
</comment>
<dbReference type="GO" id="GO:0043190">
    <property type="term" value="C:ATP-binding cassette (ABC) transporter complex"/>
    <property type="evidence" value="ECO:0007669"/>
    <property type="project" value="InterPro"/>
</dbReference>
<dbReference type="InterPro" id="IPR012340">
    <property type="entry name" value="NA-bd_OB-fold"/>
</dbReference>
<gene>
    <name evidence="2" type="ORF">IAC58_00770</name>
</gene>
<protein>
    <submittedName>
        <fullName evidence="2">TOBE domain-containing protein</fullName>
    </submittedName>
</protein>
<dbReference type="GO" id="GO:0022857">
    <property type="term" value="F:transmembrane transporter activity"/>
    <property type="evidence" value="ECO:0007669"/>
    <property type="project" value="InterPro"/>
</dbReference>
<dbReference type="Gene3D" id="2.40.50.100">
    <property type="match status" value="1"/>
</dbReference>
<dbReference type="Proteomes" id="UP000823613">
    <property type="component" value="Unassembled WGS sequence"/>
</dbReference>
<dbReference type="GO" id="GO:0005524">
    <property type="term" value="F:ATP binding"/>
    <property type="evidence" value="ECO:0007669"/>
    <property type="project" value="InterPro"/>
</dbReference>
<proteinExistence type="predicted"/>
<feature type="domain" description="Transport-associated OB type 2" evidence="1">
    <location>
        <begin position="220"/>
        <end position="295"/>
    </location>
</feature>
<dbReference type="Gene3D" id="2.40.50.140">
    <property type="entry name" value="Nucleic acid-binding proteins"/>
    <property type="match status" value="1"/>
</dbReference>
<evidence type="ECO:0000313" key="3">
    <source>
        <dbReference type="Proteomes" id="UP000823613"/>
    </source>
</evidence>
<reference evidence="2" key="1">
    <citation type="submission" date="2020-10" db="EMBL/GenBank/DDBJ databases">
        <authorList>
            <person name="Gilroy R."/>
        </authorList>
    </citation>
    <scope>NUCLEOTIDE SEQUENCE</scope>
    <source>
        <strain evidence="2">11159</strain>
    </source>
</reference>